<organism evidence="2">
    <name type="scientific">Daucus carota subsp. sativus</name>
    <name type="common">Carrot</name>
    <dbReference type="NCBI Taxonomy" id="79200"/>
    <lineage>
        <taxon>Eukaryota</taxon>
        <taxon>Viridiplantae</taxon>
        <taxon>Streptophyta</taxon>
        <taxon>Embryophyta</taxon>
        <taxon>Tracheophyta</taxon>
        <taxon>Spermatophyta</taxon>
        <taxon>Magnoliopsida</taxon>
        <taxon>eudicotyledons</taxon>
        <taxon>Gunneridae</taxon>
        <taxon>Pentapetalae</taxon>
        <taxon>asterids</taxon>
        <taxon>campanulids</taxon>
        <taxon>Apiales</taxon>
        <taxon>Apiaceae</taxon>
        <taxon>Apioideae</taxon>
        <taxon>Scandiceae</taxon>
        <taxon>Daucinae</taxon>
        <taxon>Daucus</taxon>
        <taxon>Daucus sect. Daucus</taxon>
    </lineage>
</organism>
<evidence type="ECO:0000313" key="4">
    <source>
        <dbReference type="Proteomes" id="UP000077755"/>
    </source>
</evidence>
<sequence length="167" mass="18248">MGEVVDGTSASRTLKSKRFSDCLDCCNTDEKNELFSLATGLSQGEGKDKLYEGYAFYDINGDLSRRAVYILDSGALIHFASVFCQKALDLEAPIGNGLFAKDILYHACLGTLKMISFMLEDSHTLNLADMELMSVDQVLKGMGFDNPNEPDEDAAEANKRGRTAANI</sequence>
<reference evidence="3" key="2">
    <citation type="submission" date="2022-03" db="EMBL/GenBank/DDBJ databases">
        <title>Draft title - Genomic analysis of global carrot germplasm unveils the trajectory of domestication and the origin of high carotenoid orange carrot.</title>
        <authorList>
            <person name="Iorizzo M."/>
            <person name="Ellison S."/>
            <person name="Senalik D."/>
            <person name="Macko-Podgorni A."/>
            <person name="Grzebelus D."/>
            <person name="Bostan H."/>
            <person name="Rolling W."/>
            <person name="Curaba J."/>
            <person name="Simon P."/>
        </authorList>
    </citation>
    <scope>NUCLEOTIDE SEQUENCE</scope>
    <source>
        <tissue evidence="3">Leaf</tissue>
    </source>
</reference>
<proteinExistence type="predicted"/>
<dbReference type="EMBL" id="LNRQ01000007">
    <property type="protein sequence ID" value="KZM86482.1"/>
    <property type="molecule type" value="Genomic_DNA"/>
</dbReference>
<accession>A0A161ZI17</accession>
<dbReference type="EMBL" id="CP093349">
    <property type="protein sequence ID" value="WOH07654.1"/>
    <property type="molecule type" value="Genomic_DNA"/>
</dbReference>
<gene>
    <name evidence="2" type="ORF">DCAR_023616</name>
    <name evidence="3" type="ORF">DCAR_0727087</name>
</gene>
<evidence type="ECO:0000313" key="2">
    <source>
        <dbReference type="EMBL" id="KZM86482.1"/>
    </source>
</evidence>
<evidence type="ECO:0000256" key="1">
    <source>
        <dbReference type="SAM" id="MobiDB-lite"/>
    </source>
</evidence>
<keyword evidence="4" id="KW-1185">Reference proteome</keyword>
<dbReference type="AlphaFoldDB" id="A0A161ZI17"/>
<name>A0A161ZI17_DAUCS</name>
<evidence type="ECO:0000313" key="3">
    <source>
        <dbReference type="EMBL" id="WOH07654.1"/>
    </source>
</evidence>
<reference evidence="2" key="1">
    <citation type="journal article" date="2016" name="Nat. Genet.">
        <title>A high-quality carrot genome assembly provides new insights into carotenoid accumulation and asterid genome evolution.</title>
        <authorList>
            <person name="Iorizzo M."/>
            <person name="Ellison S."/>
            <person name="Senalik D."/>
            <person name="Zeng P."/>
            <person name="Satapoomin P."/>
            <person name="Huang J."/>
            <person name="Bowman M."/>
            <person name="Iovene M."/>
            <person name="Sanseverino W."/>
            <person name="Cavagnaro P."/>
            <person name="Yildiz M."/>
            <person name="Macko-Podgorni A."/>
            <person name="Moranska E."/>
            <person name="Grzebelus E."/>
            <person name="Grzebelus D."/>
            <person name="Ashrafi H."/>
            <person name="Zheng Z."/>
            <person name="Cheng S."/>
            <person name="Spooner D."/>
            <person name="Van Deynze A."/>
            <person name="Simon P."/>
        </authorList>
    </citation>
    <scope>NUCLEOTIDE SEQUENCE [LARGE SCALE GENOMIC DNA]</scope>
    <source>
        <tissue evidence="2">Leaf</tissue>
    </source>
</reference>
<dbReference type="Gramene" id="KZM86482">
    <property type="protein sequence ID" value="KZM86482"/>
    <property type="gene ID" value="DCAR_023616"/>
</dbReference>
<protein>
    <submittedName>
        <fullName evidence="2">Uncharacterized protein</fullName>
    </submittedName>
</protein>
<feature type="region of interest" description="Disordered" evidence="1">
    <location>
        <begin position="145"/>
        <end position="167"/>
    </location>
</feature>
<dbReference type="Proteomes" id="UP000077755">
    <property type="component" value="Chromosome 7"/>
</dbReference>